<comment type="caution">
    <text evidence="2">The sequence shown here is derived from an EMBL/GenBank/DDBJ whole genome shotgun (WGS) entry which is preliminary data.</text>
</comment>
<protein>
    <recommendedName>
        <fullName evidence="4">Tetratricopeptide repeat protein</fullName>
    </recommendedName>
</protein>
<dbReference type="EMBL" id="BOOW01000006">
    <property type="protein sequence ID" value="GII90734.1"/>
    <property type="molecule type" value="Genomic_DNA"/>
</dbReference>
<reference evidence="2" key="1">
    <citation type="submission" date="2021-01" db="EMBL/GenBank/DDBJ databases">
        <title>Whole genome shotgun sequence of Sinosporangium siamense NBRC 109515.</title>
        <authorList>
            <person name="Komaki H."/>
            <person name="Tamura T."/>
        </authorList>
    </citation>
    <scope>NUCLEOTIDE SEQUENCE</scope>
    <source>
        <strain evidence="2">NBRC 109515</strain>
    </source>
</reference>
<feature type="compositionally biased region" description="Polar residues" evidence="1">
    <location>
        <begin position="1"/>
        <end position="21"/>
    </location>
</feature>
<feature type="region of interest" description="Disordered" evidence="1">
    <location>
        <begin position="38"/>
        <end position="60"/>
    </location>
</feature>
<dbReference type="SUPFAM" id="SSF52540">
    <property type="entry name" value="P-loop containing nucleoside triphosphate hydrolases"/>
    <property type="match status" value="1"/>
</dbReference>
<evidence type="ECO:0000313" key="3">
    <source>
        <dbReference type="Proteomes" id="UP000606172"/>
    </source>
</evidence>
<dbReference type="Pfam" id="PF13424">
    <property type="entry name" value="TPR_12"/>
    <property type="match status" value="1"/>
</dbReference>
<gene>
    <name evidence="2" type="ORF">Ssi02_09650</name>
</gene>
<dbReference type="Gene3D" id="1.25.40.10">
    <property type="entry name" value="Tetratricopeptide repeat domain"/>
    <property type="match status" value="2"/>
</dbReference>
<dbReference type="SMART" id="SM00028">
    <property type="entry name" value="TPR"/>
    <property type="match status" value="6"/>
</dbReference>
<dbReference type="InterPro" id="IPR011990">
    <property type="entry name" value="TPR-like_helical_dom_sf"/>
</dbReference>
<proteinExistence type="predicted"/>
<dbReference type="InterPro" id="IPR027417">
    <property type="entry name" value="P-loop_NTPase"/>
</dbReference>
<feature type="region of interest" description="Disordered" evidence="1">
    <location>
        <begin position="1"/>
        <end position="22"/>
    </location>
</feature>
<keyword evidence="3" id="KW-1185">Reference proteome</keyword>
<dbReference type="RefSeq" id="WP_204021313.1">
    <property type="nucleotide sequence ID" value="NZ_BOOW01000006.1"/>
</dbReference>
<accession>A0A919RE39</accession>
<dbReference type="InterPro" id="IPR019734">
    <property type="entry name" value="TPR_rpt"/>
</dbReference>
<dbReference type="SUPFAM" id="SSF48452">
    <property type="entry name" value="TPR-like"/>
    <property type="match status" value="2"/>
</dbReference>
<name>A0A919RE39_9ACTN</name>
<dbReference type="Proteomes" id="UP000606172">
    <property type="component" value="Unassembled WGS sequence"/>
</dbReference>
<evidence type="ECO:0000256" key="1">
    <source>
        <dbReference type="SAM" id="MobiDB-lite"/>
    </source>
</evidence>
<sequence>MPPSENDNQSREPGSTHSDLSGISRDVVQAGSVSGGVHFHAHSAQDNPGGRVPRQLPAGVSGFVNRTDELRDLDEVLAGERPERPVVYVIAGTAGAGKTSLTLRWANQAQGHFPDGQLYINLRGYDPGKPITALEALHRFLTALGVPAAALPPDTEAAAAMYRSAPADRSMLIVLDNAATISQVRPLLPGNSRCLAVVTSRSRLSGLTVHAAARRLTIGTLKEPECVLLLRTVTAGYRPEDEAEQLIELARLCARLPLALRVAAERAASQPHLRIEELIADLRDESALWDTLSTGDEDESGAVRTVFAWSYRALPADSARLFRLLGLHPGPDFGVGAVCALAEIDTRRARQLLDGLVAAHMLEQTGPGRFEFHDLLRAYAIDQARVEESDESRAAALRRLLEWYLHTAGAAQTWIRPSREHVPFDEPAGGVKPLSFTDYDQAVDWAEQEQFNFLPAIRAAVKAGLDRHAWRFALVLWSAKAPSTPAAEWLTIGQIGLEAARRAGEPLGEAELFRSLGFTHVKINNMAGALESHGGALAIQRDLGHRQGEATALNALGLACLRWRRLPEAEAHFREAAAVFESLNSPHWNAVVLANLAAAHCQAGRLPEATDAIHRVLAYQREKNNKRSIGNALHLKSGVHLDRGELDEALQTAQEAVELALDLRSHVLEGYWLLALGHAQLAAGKSADALVSFHRSATLHRRLGDRSREALAWNGAGAVHQHEDRPEEAADFHRRAAATQHELGFHWHEAMALDGLAIALTGVDAAQSRRRWTDALELISYYDDPRAQAVRQRMEHHLTQTG</sequence>
<dbReference type="PANTHER" id="PTHR47691">
    <property type="entry name" value="REGULATOR-RELATED"/>
    <property type="match status" value="1"/>
</dbReference>
<evidence type="ECO:0008006" key="4">
    <source>
        <dbReference type="Google" id="ProtNLM"/>
    </source>
</evidence>
<organism evidence="2 3">
    <name type="scientific">Sinosporangium siamense</name>
    <dbReference type="NCBI Taxonomy" id="1367973"/>
    <lineage>
        <taxon>Bacteria</taxon>
        <taxon>Bacillati</taxon>
        <taxon>Actinomycetota</taxon>
        <taxon>Actinomycetes</taxon>
        <taxon>Streptosporangiales</taxon>
        <taxon>Streptosporangiaceae</taxon>
        <taxon>Sinosporangium</taxon>
    </lineage>
</organism>
<dbReference type="PANTHER" id="PTHR47691:SF3">
    <property type="entry name" value="HTH-TYPE TRANSCRIPTIONAL REGULATOR RV0890C-RELATED"/>
    <property type="match status" value="1"/>
</dbReference>
<dbReference type="Gene3D" id="3.40.50.300">
    <property type="entry name" value="P-loop containing nucleotide triphosphate hydrolases"/>
    <property type="match status" value="1"/>
</dbReference>
<evidence type="ECO:0000313" key="2">
    <source>
        <dbReference type="EMBL" id="GII90734.1"/>
    </source>
</evidence>
<dbReference type="AlphaFoldDB" id="A0A919RE39"/>